<proteinExistence type="inferred from homology"/>
<dbReference type="GO" id="GO:0006537">
    <property type="term" value="P:glutamate biosynthetic process"/>
    <property type="evidence" value="ECO:0007669"/>
    <property type="project" value="InterPro"/>
</dbReference>
<evidence type="ECO:0000313" key="5">
    <source>
        <dbReference type="EMBL" id="TCO77775.1"/>
    </source>
</evidence>
<comment type="similarity">
    <text evidence="1 2">Belongs to the glutamate synthase family.</text>
</comment>
<dbReference type="PIRSF" id="PIRSF006429">
    <property type="entry name" value="GOGAT_lg_2"/>
    <property type="match status" value="1"/>
</dbReference>
<keyword evidence="6" id="KW-1185">Reference proteome</keyword>
<dbReference type="CDD" id="cd02808">
    <property type="entry name" value="GltS_FMN"/>
    <property type="match status" value="1"/>
</dbReference>
<evidence type="ECO:0000256" key="2">
    <source>
        <dbReference type="PIRNR" id="PIRNR006429"/>
    </source>
</evidence>
<dbReference type="EMBL" id="SLWX01000002">
    <property type="protein sequence ID" value="TCO77775.1"/>
    <property type="molecule type" value="Genomic_DNA"/>
</dbReference>
<dbReference type="OrthoDB" id="9758182at2"/>
<dbReference type="AlphaFoldDB" id="A0A4R2LES4"/>
<dbReference type="InterPro" id="IPR002932">
    <property type="entry name" value="Glu_synthdom"/>
</dbReference>
<dbReference type="RefSeq" id="WP_117314646.1">
    <property type="nucleotide sequence ID" value="NZ_QQSW01000001.1"/>
</dbReference>
<evidence type="ECO:0000313" key="6">
    <source>
        <dbReference type="Proteomes" id="UP000294980"/>
    </source>
</evidence>
<evidence type="ECO:0000256" key="1">
    <source>
        <dbReference type="ARBA" id="ARBA00009716"/>
    </source>
</evidence>
<dbReference type="InterPro" id="IPR013785">
    <property type="entry name" value="Aldolase_TIM"/>
</dbReference>
<feature type="transmembrane region" description="Helical" evidence="3">
    <location>
        <begin position="29"/>
        <end position="46"/>
    </location>
</feature>
<dbReference type="PANTHER" id="PTHR43819:SF1">
    <property type="entry name" value="ARCHAEAL-TYPE GLUTAMATE SYNTHASE [NADPH]"/>
    <property type="match status" value="1"/>
</dbReference>
<feature type="domain" description="Glutamate synthase" evidence="4">
    <location>
        <begin position="155"/>
        <end position="471"/>
    </location>
</feature>
<accession>A0A4R2LES4</accession>
<keyword evidence="3" id="KW-0472">Membrane</keyword>
<sequence>MAHLGFFFFHGLIFAGLYSAGLESLWAWLLFLLALGTLGLGLYDMLQTRHTLRRNFPLLGRARWAMEHLRPFIRQYLLESDTDGAPVNRMFRSIVYQRAKGDLASVPFGTRIDTGSDGYEWIGHSIGALNARDIDSDPRVRIGGADCQHPYDASLLNVSAMSFGALSANAIRALNRGAAIGGFYHNTGEGGLSPFHREHGGDLVWQIGTGYFGCRNVDGTFSAQKFRDTATLECVRMIEIKLSQGAKPGHGGILPASKNDDLIAAIRGVEPHTEVVSPSSHSAFSSPRELLDFIHHLRQLSGGKPVGFKLCVGRESEFIAICKAMVETGIRPDFITVDGGEGGTGAAPLEYSNSVGMPLRDGLAFVVDCLIGFDLRDDIRVIAAGKLFTAFHIARALALGADLCNSARGMMLAMGCVQSLVCNTNRCPTGITTQDPRLTRGLDVSDKGIRVARYQRETIHALVDIVSSAGLHSPCEITRSHVYRRVDQQHVARYDQMYPYPATGSFQASPPQGPYADDIREASSESFLPRRYVFAGNTPRSEQLSA</sequence>
<dbReference type="InterPro" id="IPR024188">
    <property type="entry name" value="GltB"/>
</dbReference>
<dbReference type="GO" id="GO:0015930">
    <property type="term" value="F:glutamate synthase activity"/>
    <property type="evidence" value="ECO:0007669"/>
    <property type="project" value="InterPro"/>
</dbReference>
<dbReference type="Proteomes" id="UP000294980">
    <property type="component" value="Unassembled WGS sequence"/>
</dbReference>
<keyword evidence="3" id="KW-1133">Transmembrane helix</keyword>
<dbReference type="PANTHER" id="PTHR43819">
    <property type="entry name" value="ARCHAEAL-TYPE GLUTAMATE SYNTHASE [NADPH]"/>
    <property type="match status" value="1"/>
</dbReference>
<protein>
    <submittedName>
        <fullName evidence="5">Glutamate synthase domain-containing protein 2</fullName>
    </submittedName>
</protein>
<dbReference type="SUPFAM" id="SSF51395">
    <property type="entry name" value="FMN-linked oxidoreductases"/>
    <property type="match status" value="1"/>
</dbReference>
<keyword evidence="3" id="KW-0812">Transmembrane</keyword>
<reference evidence="5 6" key="1">
    <citation type="submission" date="2019-03" db="EMBL/GenBank/DDBJ databases">
        <title>Genomic Encyclopedia of Type Strains, Phase IV (KMG-IV): sequencing the most valuable type-strain genomes for metagenomic binning, comparative biology and taxonomic classification.</title>
        <authorList>
            <person name="Goeker M."/>
        </authorList>
    </citation>
    <scope>NUCLEOTIDE SEQUENCE [LARGE SCALE GENOMIC DNA]</scope>
    <source>
        <strain evidence="5 6">DSM 23344</strain>
    </source>
</reference>
<comment type="caution">
    <text evidence="5">The sequence shown here is derived from an EMBL/GenBank/DDBJ whole genome shotgun (WGS) entry which is preliminary data.</text>
</comment>
<organism evidence="5 6">
    <name type="scientific">Chromatocurvus halotolerans</name>
    <dbReference type="NCBI Taxonomy" id="1132028"/>
    <lineage>
        <taxon>Bacteria</taxon>
        <taxon>Pseudomonadati</taxon>
        <taxon>Pseudomonadota</taxon>
        <taxon>Gammaproteobacteria</taxon>
        <taxon>Cellvibrionales</taxon>
        <taxon>Halieaceae</taxon>
        <taxon>Chromatocurvus</taxon>
    </lineage>
</organism>
<evidence type="ECO:0000259" key="4">
    <source>
        <dbReference type="Pfam" id="PF01645"/>
    </source>
</evidence>
<gene>
    <name evidence="5" type="ORF">EV688_102232</name>
</gene>
<evidence type="ECO:0000256" key="3">
    <source>
        <dbReference type="SAM" id="Phobius"/>
    </source>
</evidence>
<dbReference type="Pfam" id="PF01645">
    <property type="entry name" value="Glu_synthase"/>
    <property type="match status" value="1"/>
</dbReference>
<dbReference type="Gene3D" id="3.20.20.70">
    <property type="entry name" value="Aldolase class I"/>
    <property type="match status" value="1"/>
</dbReference>
<dbReference type="PIRSF" id="PIRSF500060">
    <property type="entry name" value="UCP500060"/>
    <property type="match status" value="1"/>
</dbReference>
<name>A0A4R2LES4_9GAMM</name>
<dbReference type="InterPro" id="IPR027283">
    <property type="entry name" value="YerD"/>
</dbReference>